<comment type="caution">
    <text evidence="1">The sequence shown here is derived from an EMBL/GenBank/DDBJ whole genome shotgun (WGS) entry which is preliminary data.</text>
</comment>
<reference evidence="1 2" key="1">
    <citation type="submission" date="2022-07" db="EMBL/GenBank/DDBJ databases">
        <title>Degradation activity of malathion, p-nitrophenol and potential low-temperature adaptation strategy of Rhodococcus sp. FXJ9.536.</title>
        <authorList>
            <person name="Huang J."/>
            <person name="Huang Y."/>
        </authorList>
    </citation>
    <scope>NUCLEOTIDE SEQUENCE [LARGE SCALE GENOMIC DNA]</scope>
    <source>
        <strain evidence="1 2">FXJ9.536</strain>
    </source>
</reference>
<proteinExistence type="predicted"/>
<name>A0ABT1QJP9_9NOCA</name>
<dbReference type="RefSeq" id="WP_255971710.1">
    <property type="nucleotide sequence ID" value="NZ_JANFQF010000017.1"/>
</dbReference>
<dbReference type="Gene3D" id="3.30.70.3280">
    <property type="entry name" value="Peptide chain release factor 3, domain III"/>
    <property type="match status" value="1"/>
</dbReference>
<dbReference type="InterPro" id="IPR038467">
    <property type="entry name" value="RF3_dom_3_sf"/>
</dbReference>
<keyword evidence="2" id="KW-1185">Reference proteome</keyword>
<gene>
    <name evidence="1" type="ORF">NOF53_19380</name>
</gene>
<evidence type="ECO:0000313" key="2">
    <source>
        <dbReference type="Proteomes" id="UP001524501"/>
    </source>
</evidence>
<dbReference type="EMBL" id="JANFQF010000017">
    <property type="protein sequence ID" value="MCQ4121300.1"/>
    <property type="molecule type" value="Genomic_DNA"/>
</dbReference>
<accession>A0ABT1QJP9</accession>
<sequence length="86" mass="9770">MPQRISVAHRMAAEFSSPLELGHLNYTLARRTHPTDIAFLDQQRSVEVLTRTDGALLALFSDQWRLASIEREHPHLHLDELVSAAN</sequence>
<evidence type="ECO:0000313" key="1">
    <source>
        <dbReference type="EMBL" id="MCQ4121300.1"/>
    </source>
</evidence>
<dbReference type="Proteomes" id="UP001524501">
    <property type="component" value="Unassembled WGS sequence"/>
</dbReference>
<organism evidence="1 2">
    <name type="scientific">Rhodococcus tibetensis</name>
    <dbReference type="NCBI Taxonomy" id="2965064"/>
    <lineage>
        <taxon>Bacteria</taxon>
        <taxon>Bacillati</taxon>
        <taxon>Actinomycetota</taxon>
        <taxon>Actinomycetes</taxon>
        <taxon>Mycobacteriales</taxon>
        <taxon>Nocardiaceae</taxon>
        <taxon>Rhodococcus</taxon>
    </lineage>
</organism>
<protein>
    <submittedName>
        <fullName evidence="1">Uncharacterized protein</fullName>
    </submittedName>
</protein>